<evidence type="ECO:0000259" key="2">
    <source>
        <dbReference type="PROSITE" id="PS51465"/>
    </source>
</evidence>
<reference evidence="3 4" key="2">
    <citation type="journal article" date="2008" name="Bioinformatics">
        <title>Assembly reconciliation.</title>
        <authorList>
            <person name="Zimin A.V."/>
            <person name="Smith D.R."/>
            <person name="Sutton G."/>
            <person name="Yorke J.A."/>
        </authorList>
    </citation>
    <scope>NUCLEOTIDE SEQUENCE [LARGE SCALE GENOMIC DNA]</scope>
    <source>
        <strain evidence="3 4">TSC#14021-0224.01</strain>
    </source>
</reference>
<protein>
    <submittedName>
        <fullName evidence="3">GG16777</fullName>
    </submittedName>
</protein>
<evidence type="ECO:0000256" key="1">
    <source>
        <dbReference type="SAM" id="SignalP"/>
    </source>
</evidence>
<accession>B3P3E7</accession>
<organism evidence="3 4">
    <name type="scientific">Drosophila erecta</name>
    <name type="common">Fruit fly</name>
    <dbReference type="NCBI Taxonomy" id="7220"/>
    <lineage>
        <taxon>Eukaryota</taxon>
        <taxon>Metazoa</taxon>
        <taxon>Ecdysozoa</taxon>
        <taxon>Arthropoda</taxon>
        <taxon>Hexapoda</taxon>
        <taxon>Insecta</taxon>
        <taxon>Pterygota</taxon>
        <taxon>Neoptera</taxon>
        <taxon>Endopterygota</taxon>
        <taxon>Diptera</taxon>
        <taxon>Brachycera</taxon>
        <taxon>Muscomorpha</taxon>
        <taxon>Ephydroidea</taxon>
        <taxon>Drosophilidae</taxon>
        <taxon>Drosophila</taxon>
        <taxon>Sophophora</taxon>
    </lineage>
</organism>
<dbReference type="Pfam" id="PF07648">
    <property type="entry name" value="Kazal_2"/>
    <property type="match status" value="2"/>
</dbReference>
<dbReference type="EMBL" id="CH954181">
    <property type="protein sequence ID" value="EDV48727.1"/>
    <property type="molecule type" value="Genomic_DNA"/>
</dbReference>
<dbReference type="KEGG" id="der:6552348"/>
<reference evidence="3 4" key="1">
    <citation type="journal article" date="2007" name="Nature">
        <title>Evolution of genes and genomes on the Drosophila phylogeny.</title>
        <authorList>
            <consortium name="Drosophila 12 Genomes Consortium"/>
            <person name="Clark A.G."/>
            <person name="Eisen M.B."/>
            <person name="Smith D.R."/>
            <person name="Bergman C.M."/>
            <person name="Oliver B."/>
            <person name="Markow T.A."/>
            <person name="Kaufman T.C."/>
            <person name="Kellis M."/>
            <person name="Gelbart W."/>
            <person name="Iyer V.N."/>
            <person name="Pollard D.A."/>
            <person name="Sackton T.B."/>
            <person name="Larracuente A.M."/>
            <person name="Singh N.D."/>
            <person name="Abad J.P."/>
            <person name="Abt D.N."/>
            <person name="Adryan B."/>
            <person name="Aguade M."/>
            <person name="Akashi H."/>
            <person name="Anderson W.W."/>
            <person name="Aquadro C.F."/>
            <person name="Ardell D.H."/>
            <person name="Arguello R."/>
            <person name="Artieri C.G."/>
            <person name="Barbash D.A."/>
            <person name="Barker D."/>
            <person name="Barsanti P."/>
            <person name="Batterham P."/>
            <person name="Batzoglou S."/>
            <person name="Begun D."/>
            <person name="Bhutkar A."/>
            <person name="Blanco E."/>
            <person name="Bosak S.A."/>
            <person name="Bradley R.K."/>
            <person name="Brand A.D."/>
            <person name="Brent M.R."/>
            <person name="Brooks A.N."/>
            <person name="Brown R.H."/>
            <person name="Butlin R.K."/>
            <person name="Caggese C."/>
            <person name="Calvi B.R."/>
            <person name="Bernardo de Carvalho A."/>
            <person name="Caspi A."/>
            <person name="Castrezana S."/>
            <person name="Celniker S.E."/>
            <person name="Chang J.L."/>
            <person name="Chapple C."/>
            <person name="Chatterji S."/>
            <person name="Chinwalla A."/>
            <person name="Civetta A."/>
            <person name="Clifton S.W."/>
            <person name="Comeron J.M."/>
            <person name="Costello J.C."/>
            <person name="Coyne J.A."/>
            <person name="Daub J."/>
            <person name="David R.G."/>
            <person name="Delcher A.L."/>
            <person name="Delehaunty K."/>
            <person name="Do C.B."/>
            <person name="Ebling H."/>
            <person name="Edwards K."/>
            <person name="Eickbush T."/>
            <person name="Evans J.D."/>
            <person name="Filipski A."/>
            <person name="Findeiss S."/>
            <person name="Freyhult E."/>
            <person name="Fulton L."/>
            <person name="Fulton R."/>
            <person name="Garcia A.C."/>
            <person name="Gardiner A."/>
            <person name="Garfield D.A."/>
            <person name="Garvin B.E."/>
            <person name="Gibson G."/>
            <person name="Gilbert D."/>
            <person name="Gnerre S."/>
            <person name="Godfrey J."/>
            <person name="Good R."/>
            <person name="Gotea V."/>
            <person name="Gravely B."/>
            <person name="Greenberg A.J."/>
            <person name="Griffiths-Jones S."/>
            <person name="Gross S."/>
            <person name="Guigo R."/>
            <person name="Gustafson E.A."/>
            <person name="Haerty W."/>
            <person name="Hahn M.W."/>
            <person name="Halligan D.L."/>
            <person name="Halpern A.L."/>
            <person name="Halter G.M."/>
            <person name="Han M.V."/>
            <person name="Heger A."/>
            <person name="Hillier L."/>
            <person name="Hinrichs A.S."/>
            <person name="Holmes I."/>
            <person name="Hoskins R.A."/>
            <person name="Hubisz M.J."/>
            <person name="Hultmark D."/>
            <person name="Huntley M.A."/>
            <person name="Jaffe D.B."/>
            <person name="Jagadeeshan S."/>
            <person name="Jeck W.R."/>
            <person name="Johnson J."/>
            <person name="Jones C.D."/>
            <person name="Jordan W.C."/>
            <person name="Karpen G.H."/>
            <person name="Kataoka E."/>
            <person name="Keightley P.D."/>
            <person name="Kheradpour P."/>
            <person name="Kirkness E.F."/>
            <person name="Koerich L.B."/>
            <person name="Kristiansen K."/>
            <person name="Kudrna D."/>
            <person name="Kulathinal R.J."/>
            <person name="Kumar S."/>
            <person name="Kwok R."/>
            <person name="Lander E."/>
            <person name="Langley C.H."/>
            <person name="Lapoint R."/>
            <person name="Lazzaro B.P."/>
            <person name="Lee S.J."/>
            <person name="Levesque L."/>
            <person name="Li R."/>
            <person name="Lin C.F."/>
            <person name="Lin M.F."/>
            <person name="Lindblad-Toh K."/>
            <person name="Llopart A."/>
            <person name="Long M."/>
            <person name="Low L."/>
            <person name="Lozovsky E."/>
            <person name="Lu J."/>
            <person name="Luo M."/>
            <person name="Machado C.A."/>
            <person name="Makalowski W."/>
            <person name="Marzo M."/>
            <person name="Matsuda M."/>
            <person name="Matzkin L."/>
            <person name="McAllister B."/>
            <person name="McBride C.S."/>
            <person name="McKernan B."/>
            <person name="McKernan K."/>
            <person name="Mendez-Lago M."/>
            <person name="Minx P."/>
            <person name="Mollenhauer M.U."/>
            <person name="Montooth K."/>
            <person name="Mount S.M."/>
            <person name="Mu X."/>
            <person name="Myers E."/>
            <person name="Negre B."/>
            <person name="Newfeld S."/>
            <person name="Nielsen R."/>
            <person name="Noor M.A."/>
            <person name="O'Grady P."/>
            <person name="Pachter L."/>
            <person name="Papaceit M."/>
            <person name="Parisi M.J."/>
            <person name="Parisi M."/>
            <person name="Parts L."/>
            <person name="Pedersen J.S."/>
            <person name="Pesole G."/>
            <person name="Phillippy A.M."/>
            <person name="Ponting C.P."/>
            <person name="Pop M."/>
            <person name="Porcelli D."/>
            <person name="Powell J.R."/>
            <person name="Prohaska S."/>
            <person name="Pruitt K."/>
            <person name="Puig M."/>
            <person name="Quesneville H."/>
            <person name="Ram K.R."/>
            <person name="Rand D."/>
            <person name="Rasmussen M.D."/>
            <person name="Reed L.K."/>
            <person name="Reenan R."/>
            <person name="Reily A."/>
            <person name="Remington K.A."/>
            <person name="Rieger T.T."/>
            <person name="Ritchie M.G."/>
            <person name="Robin C."/>
            <person name="Rogers Y.H."/>
            <person name="Rohde C."/>
            <person name="Rozas J."/>
            <person name="Rubenfield M.J."/>
            <person name="Ruiz A."/>
            <person name="Russo S."/>
            <person name="Salzberg S.L."/>
            <person name="Sanchez-Gracia A."/>
            <person name="Saranga D.J."/>
            <person name="Sato H."/>
            <person name="Schaeffer S.W."/>
            <person name="Schatz M.C."/>
            <person name="Schlenke T."/>
            <person name="Schwartz R."/>
            <person name="Segarra C."/>
            <person name="Singh R.S."/>
            <person name="Sirot L."/>
            <person name="Sirota M."/>
            <person name="Sisneros N.B."/>
            <person name="Smith C.D."/>
            <person name="Smith T.F."/>
            <person name="Spieth J."/>
            <person name="Stage D.E."/>
            <person name="Stark A."/>
            <person name="Stephan W."/>
            <person name="Strausberg R.L."/>
            <person name="Strempel S."/>
            <person name="Sturgill D."/>
            <person name="Sutton G."/>
            <person name="Sutton G.G."/>
            <person name="Tao W."/>
            <person name="Teichmann S."/>
            <person name="Tobari Y.N."/>
            <person name="Tomimura Y."/>
            <person name="Tsolas J.M."/>
            <person name="Valente V.L."/>
            <person name="Venter E."/>
            <person name="Venter J.C."/>
            <person name="Vicario S."/>
            <person name="Vieira F.G."/>
            <person name="Vilella A.J."/>
            <person name="Villasante A."/>
            <person name="Walenz B."/>
            <person name="Wang J."/>
            <person name="Wasserman M."/>
            <person name="Watts T."/>
            <person name="Wilson D."/>
            <person name="Wilson R.K."/>
            <person name="Wing R.A."/>
            <person name="Wolfner M.F."/>
            <person name="Wong A."/>
            <person name="Wong G.K."/>
            <person name="Wu C.I."/>
            <person name="Wu G."/>
            <person name="Yamamoto D."/>
            <person name="Yang H.P."/>
            <person name="Yang S.P."/>
            <person name="Yorke J.A."/>
            <person name="Yoshida K."/>
            <person name="Zdobnov E."/>
            <person name="Zhang P."/>
            <person name="Zhang Y."/>
            <person name="Zimin A.V."/>
            <person name="Baldwin J."/>
            <person name="Abdouelleil A."/>
            <person name="Abdulkadir J."/>
            <person name="Abebe A."/>
            <person name="Abera B."/>
            <person name="Abreu J."/>
            <person name="Acer S.C."/>
            <person name="Aftuck L."/>
            <person name="Alexander A."/>
            <person name="An P."/>
            <person name="Anderson E."/>
            <person name="Anderson S."/>
            <person name="Arachi H."/>
            <person name="Azer M."/>
            <person name="Bachantsang P."/>
            <person name="Barry A."/>
            <person name="Bayul T."/>
            <person name="Berlin A."/>
            <person name="Bessette D."/>
            <person name="Bloom T."/>
            <person name="Blye J."/>
            <person name="Boguslavskiy L."/>
            <person name="Bonnet C."/>
            <person name="Boukhgalter B."/>
            <person name="Bourzgui I."/>
            <person name="Brown A."/>
            <person name="Cahill P."/>
            <person name="Channer S."/>
            <person name="Cheshatsang Y."/>
            <person name="Chuda L."/>
            <person name="Citroen M."/>
            <person name="Collymore A."/>
            <person name="Cooke P."/>
            <person name="Costello M."/>
            <person name="D'Aco K."/>
            <person name="Daza R."/>
            <person name="De Haan G."/>
            <person name="DeGray S."/>
            <person name="DeMaso C."/>
            <person name="Dhargay N."/>
            <person name="Dooley K."/>
            <person name="Dooley E."/>
            <person name="Doricent M."/>
            <person name="Dorje P."/>
            <person name="Dorjee K."/>
            <person name="Dupes A."/>
            <person name="Elong R."/>
            <person name="Falk J."/>
            <person name="Farina A."/>
            <person name="Faro S."/>
            <person name="Ferguson D."/>
            <person name="Fisher S."/>
            <person name="Foley C.D."/>
            <person name="Franke A."/>
            <person name="Friedrich D."/>
            <person name="Gadbois L."/>
            <person name="Gearin G."/>
            <person name="Gearin C.R."/>
            <person name="Giannoukos G."/>
            <person name="Goode T."/>
            <person name="Graham J."/>
            <person name="Grandbois E."/>
            <person name="Grewal S."/>
            <person name="Gyaltsen K."/>
            <person name="Hafez N."/>
            <person name="Hagos B."/>
            <person name="Hall J."/>
            <person name="Henson C."/>
            <person name="Hollinger A."/>
            <person name="Honan T."/>
            <person name="Huard M.D."/>
            <person name="Hughes L."/>
            <person name="Hurhula B."/>
            <person name="Husby M.E."/>
            <person name="Kamat A."/>
            <person name="Kanga B."/>
            <person name="Kashin S."/>
            <person name="Khazanovich D."/>
            <person name="Kisner P."/>
            <person name="Lance K."/>
            <person name="Lara M."/>
            <person name="Lee W."/>
            <person name="Lennon N."/>
            <person name="Letendre F."/>
            <person name="LeVine R."/>
            <person name="Lipovsky A."/>
            <person name="Liu X."/>
            <person name="Liu J."/>
            <person name="Liu S."/>
            <person name="Lokyitsang T."/>
            <person name="Lokyitsang Y."/>
            <person name="Lubonja R."/>
            <person name="Lui A."/>
            <person name="MacDonald P."/>
            <person name="Magnisalis V."/>
            <person name="Maru K."/>
            <person name="Matthews C."/>
            <person name="McCusker W."/>
            <person name="McDonough S."/>
            <person name="Mehta T."/>
            <person name="Meldrim J."/>
            <person name="Meneus L."/>
            <person name="Mihai O."/>
            <person name="Mihalev A."/>
            <person name="Mihova T."/>
            <person name="Mittelman R."/>
            <person name="Mlenga V."/>
            <person name="Montmayeur A."/>
            <person name="Mulrain L."/>
            <person name="Navidi A."/>
            <person name="Naylor J."/>
            <person name="Negash T."/>
            <person name="Nguyen T."/>
            <person name="Nguyen N."/>
            <person name="Nicol R."/>
            <person name="Norbu C."/>
            <person name="Norbu N."/>
            <person name="Novod N."/>
            <person name="O'Neill B."/>
            <person name="Osman S."/>
            <person name="Markiewicz E."/>
            <person name="Oyono O.L."/>
            <person name="Patti C."/>
            <person name="Phunkhang P."/>
            <person name="Pierre F."/>
            <person name="Priest M."/>
            <person name="Raghuraman S."/>
            <person name="Rege F."/>
            <person name="Reyes R."/>
            <person name="Rise C."/>
            <person name="Rogov P."/>
            <person name="Ross K."/>
            <person name="Ryan E."/>
            <person name="Settipalli S."/>
            <person name="Shea T."/>
            <person name="Sherpa N."/>
            <person name="Shi L."/>
            <person name="Shih D."/>
            <person name="Sparrow T."/>
            <person name="Spaulding J."/>
            <person name="Stalker J."/>
            <person name="Stange-Thomann N."/>
            <person name="Stavropoulos S."/>
            <person name="Stone C."/>
            <person name="Strader C."/>
            <person name="Tesfaye S."/>
            <person name="Thomson T."/>
            <person name="Thoulutsang Y."/>
            <person name="Thoulutsang D."/>
            <person name="Topham K."/>
            <person name="Topping I."/>
            <person name="Tsamla T."/>
            <person name="Vassiliev H."/>
            <person name="Vo A."/>
            <person name="Wangchuk T."/>
            <person name="Wangdi T."/>
            <person name="Weiand M."/>
            <person name="Wilkinson J."/>
            <person name="Wilson A."/>
            <person name="Yadav S."/>
            <person name="Young G."/>
            <person name="Yu Q."/>
            <person name="Zembek L."/>
            <person name="Zhong D."/>
            <person name="Zimmer A."/>
            <person name="Zwirko Z."/>
            <person name="Jaffe D.B."/>
            <person name="Alvarez P."/>
            <person name="Brockman W."/>
            <person name="Butler J."/>
            <person name="Chin C."/>
            <person name="Gnerre S."/>
            <person name="Grabherr M."/>
            <person name="Kleber M."/>
            <person name="Mauceli E."/>
            <person name="MacCallum I."/>
        </authorList>
    </citation>
    <scope>NUCLEOTIDE SEQUENCE [LARGE SCALE GENOMIC DNA]</scope>
    <source>
        <strain evidence="3 4">TSC#14021-0224.01</strain>
    </source>
</reference>
<feature type="chain" id="PRO_5002796066" evidence="1">
    <location>
        <begin position="19"/>
        <end position="154"/>
    </location>
</feature>
<dbReference type="SUPFAM" id="SSF100895">
    <property type="entry name" value="Kazal-type serine protease inhibitors"/>
    <property type="match status" value="1"/>
</dbReference>
<dbReference type="OMA" id="DYLCGKT"/>
<dbReference type="OrthoDB" id="126772at2759"/>
<feature type="domain" description="Kazal-like" evidence="2">
    <location>
        <begin position="15"/>
        <end position="75"/>
    </location>
</feature>
<evidence type="ECO:0000313" key="4">
    <source>
        <dbReference type="Proteomes" id="UP000008711"/>
    </source>
</evidence>
<proteinExistence type="predicted"/>
<feature type="signal peptide" evidence="1">
    <location>
        <begin position="1"/>
        <end position="18"/>
    </location>
</feature>
<dbReference type="eggNOG" id="ENOG502TCIA">
    <property type="taxonomic scope" value="Eukaryota"/>
</dbReference>
<dbReference type="Proteomes" id="UP000008711">
    <property type="component" value="Unassembled WGS sequence"/>
</dbReference>
<dbReference type="AlphaFoldDB" id="B3P3E7"/>
<keyword evidence="1" id="KW-0732">Signal</keyword>
<dbReference type="PROSITE" id="PS51465">
    <property type="entry name" value="KAZAL_2"/>
    <property type="match status" value="1"/>
</dbReference>
<dbReference type="InterPro" id="IPR036058">
    <property type="entry name" value="Kazal_dom_sf"/>
</dbReference>
<dbReference type="InterPro" id="IPR002350">
    <property type="entry name" value="Kazal_dom"/>
</dbReference>
<gene>
    <name evidence="3" type="primary">Dere\GG16777</name>
    <name evidence="3" type="ORF">Dere_GG16777</name>
</gene>
<dbReference type="HOGENOM" id="CLU_1940305_0_0_1"/>
<name>B3P3E7_DROER</name>
<evidence type="ECO:0000313" key="3">
    <source>
        <dbReference type="EMBL" id="EDV48727.1"/>
    </source>
</evidence>
<dbReference type="Gene3D" id="3.30.60.30">
    <property type="match status" value="2"/>
</dbReference>
<sequence length="154" mass="17835">MKLIILVVFFAFLGLAESENCNKDCLRSGISYLCGKTVRNGREIRCTYKNPCEMDLHACQKREQWKKDTTGRCTRDSEECRRPFAQVVHKKCHDVCPMGYRVVCALDVLDGCLRTFASSCVMRMYNCKYQKDYRIIAERACEFISNDELLGMDI</sequence>
<keyword evidence="4" id="KW-1185">Reference proteome</keyword>
<dbReference type="PhylomeDB" id="B3P3E7"/>